<evidence type="ECO:0000256" key="1">
    <source>
        <dbReference type="SAM" id="SignalP"/>
    </source>
</evidence>
<sequence>MLAALARRPVRRLLLPAAALALAVGAPASAPAATWHAPQTLTGPVSLSVPHVGLDARGDGVVAWVAGDRRIVAALRRAGGRFGAARVIARAAAHGRVLEPQVAVSSGGDAVVAWAEEAPGRPHFRIRAALAAGARAFAAPRTIGGSTTAWRAQPRVVAAPGGGLLAGWYRDDVGLQLAARAPGRPFGTPRTTLTLPYTPVWWAIAPDGRLHLVWTADGPGGTFVATAVGRLGGRFGPIGPLSQTGGSAPVLAVSPNDTPVAAWREPGAVLAAAGRPGFTLLDPAQTVSPADAAASAPQLAAGPHSAAAVGWGGAASGWPPDRLGMPAWLATRASGAPFAAAQALTPAGAFALAPQLAFDAGGTLTAAVVWADGADRHLEIRQGAAGAPLPAAAVTATSRPGDLHPVWTSAAVAAAGRFTAVAWTAGGQGPVRVFTQG</sequence>
<name>A0A5B8UBJ7_9ACTN</name>
<keyword evidence="3" id="KW-1185">Reference proteome</keyword>
<protein>
    <recommendedName>
        <fullName evidence="4">WD40 repeat domain-containing protein</fullName>
    </recommendedName>
</protein>
<evidence type="ECO:0008006" key="4">
    <source>
        <dbReference type="Google" id="ProtNLM"/>
    </source>
</evidence>
<accession>A0A5B8UBJ7</accession>
<dbReference type="AlphaFoldDB" id="A0A5B8UBJ7"/>
<proteinExistence type="predicted"/>
<evidence type="ECO:0000313" key="3">
    <source>
        <dbReference type="Proteomes" id="UP000321805"/>
    </source>
</evidence>
<evidence type="ECO:0000313" key="2">
    <source>
        <dbReference type="EMBL" id="QEC50410.1"/>
    </source>
</evidence>
<feature type="signal peptide" evidence="1">
    <location>
        <begin position="1"/>
        <end position="32"/>
    </location>
</feature>
<feature type="chain" id="PRO_5023073717" description="WD40 repeat domain-containing protein" evidence="1">
    <location>
        <begin position="33"/>
        <end position="437"/>
    </location>
</feature>
<reference evidence="2" key="1">
    <citation type="journal article" date="2018" name="J. Microbiol.">
        <title>Baekduia soli gen. nov., sp. nov., a novel bacterium isolated from the soil of Baekdu Mountain and proposal of a novel family name, Baekduiaceae fam. nov.</title>
        <authorList>
            <person name="An D.S."/>
            <person name="Siddiqi M.Z."/>
            <person name="Kim K.H."/>
            <person name="Yu H.S."/>
            <person name="Im W.T."/>
        </authorList>
    </citation>
    <scope>NUCLEOTIDE SEQUENCE [LARGE SCALE GENOMIC DNA]</scope>
    <source>
        <strain evidence="2">BR7-21</strain>
    </source>
</reference>
<dbReference type="EMBL" id="CP042430">
    <property type="protein sequence ID" value="QEC50410.1"/>
    <property type="molecule type" value="Genomic_DNA"/>
</dbReference>
<dbReference type="RefSeq" id="WP_146923010.1">
    <property type="nucleotide sequence ID" value="NZ_CP042430.1"/>
</dbReference>
<organism evidence="2 3">
    <name type="scientific">Baekduia soli</name>
    <dbReference type="NCBI Taxonomy" id="496014"/>
    <lineage>
        <taxon>Bacteria</taxon>
        <taxon>Bacillati</taxon>
        <taxon>Actinomycetota</taxon>
        <taxon>Thermoleophilia</taxon>
        <taxon>Solirubrobacterales</taxon>
        <taxon>Baekduiaceae</taxon>
        <taxon>Baekduia</taxon>
    </lineage>
</organism>
<dbReference type="KEGG" id="bsol:FSW04_24365"/>
<keyword evidence="1" id="KW-0732">Signal</keyword>
<reference evidence="2" key="2">
    <citation type="submission" date="2019-08" db="EMBL/GenBank/DDBJ databases">
        <authorList>
            <person name="Im W.-T."/>
        </authorList>
    </citation>
    <scope>NUCLEOTIDE SEQUENCE</scope>
    <source>
        <strain evidence="2">BR7-21</strain>
    </source>
</reference>
<gene>
    <name evidence="2" type="ORF">FSW04_24365</name>
</gene>
<dbReference type="Proteomes" id="UP000321805">
    <property type="component" value="Chromosome"/>
</dbReference>